<proteinExistence type="predicted"/>
<evidence type="ECO:0000313" key="1">
    <source>
        <dbReference type="EMBL" id="ACS81545.1"/>
    </source>
</evidence>
<dbReference type="STRING" id="526222.Desal_3499"/>
<reference evidence="1 2" key="1">
    <citation type="submission" date="2009-06" db="EMBL/GenBank/DDBJ databases">
        <title>Complete sequence of Desulfovibrio salexigens DSM 2638.</title>
        <authorList>
            <consortium name="US DOE Joint Genome Institute"/>
            <person name="Lucas S."/>
            <person name="Copeland A."/>
            <person name="Lapidus A."/>
            <person name="Glavina del Rio T."/>
            <person name="Tice H."/>
            <person name="Bruce D."/>
            <person name="Goodwin L."/>
            <person name="Pitluck S."/>
            <person name="Munk A.C."/>
            <person name="Brettin T."/>
            <person name="Detter J.C."/>
            <person name="Han C."/>
            <person name="Tapia R."/>
            <person name="Larimer F."/>
            <person name="Land M."/>
            <person name="Hauser L."/>
            <person name="Kyrpides N."/>
            <person name="Anderson I."/>
            <person name="Wall J.D."/>
            <person name="Arkin A.P."/>
            <person name="Dehal P."/>
            <person name="Chivian D."/>
            <person name="Giles B."/>
            <person name="Hazen T.C."/>
        </authorList>
    </citation>
    <scope>NUCLEOTIDE SEQUENCE [LARGE SCALE GENOMIC DNA]</scope>
    <source>
        <strain evidence="2">ATCC 14822 / DSM 2638 / NCIMB 8403 / VKM B-1763</strain>
    </source>
</reference>
<dbReference type="Proteomes" id="UP000002601">
    <property type="component" value="Chromosome"/>
</dbReference>
<dbReference type="HOGENOM" id="CLU_3079083_0_0_7"/>
<name>C6BST9_MARSD</name>
<gene>
    <name evidence="1" type="ordered locus">Desal_3499</name>
</gene>
<protein>
    <submittedName>
        <fullName evidence="1">Uncharacterized protein</fullName>
    </submittedName>
</protein>
<accession>C6BST9</accession>
<organism evidence="1 2">
    <name type="scientific">Maridesulfovibrio salexigens (strain ATCC 14822 / DSM 2638 / NCIMB 8403 / VKM B-1763)</name>
    <name type="common">Desulfovibrio salexigens</name>
    <dbReference type="NCBI Taxonomy" id="526222"/>
    <lineage>
        <taxon>Bacteria</taxon>
        <taxon>Pseudomonadati</taxon>
        <taxon>Thermodesulfobacteriota</taxon>
        <taxon>Desulfovibrionia</taxon>
        <taxon>Desulfovibrionales</taxon>
        <taxon>Desulfovibrionaceae</taxon>
        <taxon>Maridesulfovibrio</taxon>
    </lineage>
</organism>
<dbReference type="EMBL" id="CP001649">
    <property type="protein sequence ID" value="ACS81545.1"/>
    <property type="molecule type" value="Genomic_DNA"/>
</dbReference>
<keyword evidence="2" id="KW-1185">Reference proteome</keyword>
<dbReference type="AlphaFoldDB" id="C6BST9"/>
<sequence length="52" mass="5669">MLVGNPKHTTGADKNTVLGFSEILRKSVLLKSKIDKKIIMSTKNSGADKKLL</sequence>
<evidence type="ECO:0000313" key="2">
    <source>
        <dbReference type="Proteomes" id="UP000002601"/>
    </source>
</evidence>
<dbReference type="KEGG" id="dsa:Desal_3499"/>